<evidence type="ECO:0000313" key="7">
    <source>
        <dbReference type="EMBL" id="HDI83501.1"/>
    </source>
</evidence>
<dbReference type="Gene3D" id="3.40.50.300">
    <property type="entry name" value="P-loop containing nucleotide triphosphate hydrolases"/>
    <property type="match status" value="1"/>
</dbReference>
<evidence type="ECO:0000256" key="3">
    <source>
        <dbReference type="ARBA" id="ARBA00022967"/>
    </source>
</evidence>
<keyword evidence="7" id="KW-0547">Nucleotide-binding</keyword>
<gene>
    <name evidence="7" type="ORF">ENF18_06915</name>
</gene>
<dbReference type="InterPro" id="IPR050086">
    <property type="entry name" value="MetN_ABC_transporter-like"/>
</dbReference>
<organism evidence="7">
    <name type="scientific">candidate division WOR-3 bacterium</name>
    <dbReference type="NCBI Taxonomy" id="2052148"/>
    <lineage>
        <taxon>Bacteria</taxon>
        <taxon>Bacteria division WOR-3</taxon>
    </lineage>
</organism>
<evidence type="ECO:0000259" key="6">
    <source>
        <dbReference type="Pfam" id="PF00005"/>
    </source>
</evidence>
<dbReference type="Pfam" id="PF00005">
    <property type="entry name" value="ABC_tran"/>
    <property type="match status" value="1"/>
</dbReference>
<dbReference type="AlphaFoldDB" id="A0A7C0ZF62"/>
<evidence type="ECO:0000256" key="2">
    <source>
        <dbReference type="ARBA" id="ARBA00022475"/>
    </source>
</evidence>
<comment type="caution">
    <text evidence="7">The sequence shown here is derived from an EMBL/GenBank/DDBJ whole genome shotgun (WGS) entry which is preliminary data.</text>
</comment>
<evidence type="ECO:0000256" key="5">
    <source>
        <dbReference type="ARBA" id="ARBA00023136"/>
    </source>
</evidence>
<keyword evidence="3" id="KW-1278">Translocase</keyword>
<keyword evidence="5" id="KW-0472">Membrane</keyword>
<dbReference type="GO" id="GO:0005524">
    <property type="term" value="F:ATP binding"/>
    <property type="evidence" value="ECO:0007669"/>
    <property type="project" value="UniProtKB-KW"/>
</dbReference>
<name>A0A7C0ZF62_UNCW3</name>
<accession>A0A7C0ZF62</accession>
<dbReference type="GO" id="GO:0016887">
    <property type="term" value="F:ATP hydrolysis activity"/>
    <property type="evidence" value="ECO:0007669"/>
    <property type="project" value="InterPro"/>
</dbReference>
<proteinExistence type="predicted"/>
<dbReference type="InterPro" id="IPR027417">
    <property type="entry name" value="P-loop_NTPase"/>
</dbReference>
<feature type="domain" description="ABC transporter" evidence="6">
    <location>
        <begin position="19"/>
        <end position="67"/>
    </location>
</feature>
<dbReference type="GO" id="GO:0006865">
    <property type="term" value="P:amino acid transport"/>
    <property type="evidence" value="ECO:0007669"/>
    <property type="project" value="UniProtKB-KW"/>
</dbReference>
<keyword evidence="1" id="KW-0813">Transport</keyword>
<protein>
    <submittedName>
        <fullName evidence="7">ATP-binding cassette domain-containing protein</fullName>
    </submittedName>
</protein>
<keyword evidence="7" id="KW-0067">ATP-binding</keyword>
<dbReference type="EMBL" id="DQWE01000329">
    <property type="protein sequence ID" value="HDI83501.1"/>
    <property type="molecule type" value="Genomic_DNA"/>
</dbReference>
<dbReference type="PANTHER" id="PTHR43166:SF30">
    <property type="entry name" value="METHIONINE IMPORT ATP-BINDING PROTEIN METN"/>
    <property type="match status" value="1"/>
</dbReference>
<sequence>MTLISLDNVSLKRGGKTLLKNINFTVEKGEIFSIFGPSGAGKSSLLRLLNRLYEPETGKIFFNGKDI</sequence>
<evidence type="ECO:0000256" key="1">
    <source>
        <dbReference type="ARBA" id="ARBA00022448"/>
    </source>
</evidence>
<dbReference type="SUPFAM" id="SSF52540">
    <property type="entry name" value="P-loop containing nucleoside triphosphate hydrolases"/>
    <property type="match status" value="1"/>
</dbReference>
<dbReference type="PANTHER" id="PTHR43166">
    <property type="entry name" value="AMINO ACID IMPORT ATP-BINDING PROTEIN"/>
    <property type="match status" value="1"/>
</dbReference>
<feature type="non-terminal residue" evidence="7">
    <location>
        <position position="67"/>
    </location>
</feature>
<reference evidence="7" key="1">
    <citation type="journal article" date="2020" name="mSystems">
        <title>Genome- and Community-Level Interaction Insights into Carbon Utilization and Element Cycling Functions of Hydrothermarchaeota in Hydrothermal Sediment.</title>
        <authorList>
            <person name="Zhou Z."/>
            <person name="Liu Y."/>
            <person name="Xu W."/>
            <person name="Pan J."/>
            <person name="Luo Z.H."/>
            <person name="Li M."/>
        </authorList>
    </citation>
    <scope>NUCLEOTIDE SEQUENCE [LARGE SCALE GENOMIC DNA]</scope>
    <source>
        <strain evidence="7">HyVt-102</strain>
    </source>
</reference>
<keyword evidence="4" id="KW-0029">Amino-acid transport</keyword>
<evidence type="ECO:0000256" key="4">
    <source>
        <dbReference type="ARBA" id="ARBA00022970"/>
    </source>
</evidence>
<keyword evidence="2" id="KW-1003">Cell membrane</keyword>
<dbReference type="InterPro" id="IPR003439">
    <property type="entry name" value="ABC_transporter-like_ATP-bd"/>
</dbReference>
<dbReference type="Proteomes" id="UP000885847">
    <property type="component" value="Unassembled WGS sequence"/>
</dbReference>